<dbReference type="STRING" id="870435.A0A0C3JJK1"/>
<dbReference type="InParanoid" id="A0A0C3JJK1"/>
<evidence type="ECO:0000313" key="1">
    <source>
        <dbReference type="EMBL" id="KIN97766.1"/>
    </source>
</evidence>
<organism evidence="1 2">
    <name type="scientific">Pisolithus tinctorius Marx 270</name>
    <dbReference type="NCBI Taxonomy" id="870435"/>
    <lineage>
        <taxon>Eukaryota</taxon>
        <taxon>Fungi</taxon>
        <taxon>Dikarya</taxon>
        <taxon>Basidiomycota</taxon>
        <taxon>Agaricomycotina</taxon>
        <taxon>Agaricomycetes</taxon>
        <taxon>Agaricomycetidae</taxon>
        <taxon>Boletales</taxon>
        <taxon>Sclerodermatineae</taxon>
        <taxon>Pisolithaceae</taxon>
        <taxon>Pisolithus</taxon>
    </lineage>
</organism>
<evidence type="ECO:0000313" key="2">
    <source>
        <dbReference type="Proteomes" id="UP000054217"/>
    </source>
</evidence>
<reference evidence="1 2" key="1">
    <citation type="submission" date="2014-04" db="EMBL/GenBank/DDBJ databases">
        <authorList>
            <consortium name="DOE Joint Genome Institute"/>
            <person name="Kuo A."/>
            <person name="Kohler A."/>
            <person name="Costa M.D."/>
            <person name="Nagy L.G."/>
            <person name="Floudas D."/>
            <person name="Copeland A."/>
            <person name="Barry K.W."/>
            <person name="Cichocki N."/>
            <person name="Veneault-Fourrey C."/>
            <person name="LaButti K."/>
            <person name="Lindquist E.A."/>
            <person name="Lipzen A."/>
            <person name="Lundell T."/>
            <person name="Morin E."/>
            <person name="Murat C."/>
            <person name="Sun H."/>
            <person name="Tunlid A."/>
            <person name="Henrissat B."/>
            <person name="Grigoriev I.V."/>
            <person name="Hibbett D.S."/>
            <person name="Martin F."/>
            <person name="Nordberg H.P."/>
            <person name="Cantor M.N."/>
            <person name="Hua S.X."/>
        </authorList>
    </citation>
    <scope>NUCLEOTIDE SEQUENCE [LARGE SCALE GENOMIC DNA]</scope>
    <source>
        <strain evidence="1 2">Marx 270</strain>
    </source>
</reference>
<dbReference type="Gene3D" id="3.40.50.300">
    <property type="entry name" value="P-loop containing nucleotide triphosphate hydrolases"/>
    <property type="match status" value="1"/>
</dbReference>
<keyword evidence="2" id="KW-1185">Reference proteome</keyword>
<name>A0A0C3JJK1_PISTI</name>
<proteinExistence type="predicted"/>
<dbReference type="HOGENOM" id="CLU_018003_0_1_1"/>
<dbReference type="SUPFAM" id="SSF52540">
    <property type="entry name" value="P-loop containing nucleoside triphosphate hydrolases"/>
    <property type="match status" value="1"/>
</dbReference>
<reference evidence="2" key="2">
    <citation type="submission" date="2015-01" db="EMBL/GenBank/DDBJ databases">
        <title>Evolutionary Origins and Diversification of the Mycorrhizal Mutualists.</title>
        <authorList>
            <consortium name="DOE Joint Genome Institute"/>
            <consortium name="Mycorrhizal Genomics Consortium"/>
            <person name="Kohler A."/>
            <person name="Kuo A."/>
            <person name="Nagy L.G."/>
            <person name="Floudas D."/>
            <person name="Copeland A."/>
            <person name="Barry K.W."/>
            <person name="Cichocki N."/>
            <person name="Veneault-Fourrey C."/>
            <person name="LaButti K."/>
            <person name="Lindquist E.A."/>
            <person name="Lipzen A."/>
            <person name="Lundell T."/>
            <person name="Morin E."/>
            <person name="Murat C."/>
            <person name="Riley R."/>
            <person name="Ohm R."/>
            <person name="Sun H."/>
            <person name="Tunlid A."/>
            <person name="Henrissat B."/>
            <person name="Grigoriev I.V."/>
            <person name="Hibbett D.S."/>
            <person name="Martin F."/>
        </authorList>
    </citation>
    <scope>NUCLEOTIDE SEQUENCE [LARGE SCALE GENOMIC DNA]</scope>
    <source>
        <strain evidence="2">Marx 270</strain>
    </source>
</reference>
<gene>
    <name evidence="1" type="ORF">M404DRAFT_885493</name>
</gene>
<accession>A0A0C3JJK1</accession>
<dbReference type="Proteomes" id="UP000054217">
    <property type="component" value="Unassembled WGS sequence"/>
</dbReference>
<protein>
    <recommendedName>
        <fullName evidence="3">G domain-containing protein</fullName>
    </recommendedName>
</protein>
<evidence type="ECO:0008006" key="3">
    <source>
        <dbReference type="Google" id="ProtNLM"/>
    </source>
</evidence>
<dbReference type="InterPro" id="IPR027417">
    <property type="entry name" value="P-loop_NTPase"/>
</dbReference>
<dbReference type="EMBL" id="KN832024">
    <property type="protein sequence ID" value="KIN97766.1"/>
    <property type="molecule type" value="Genomic_DNA"/>
</dbReference>
<dbReference type="OrthoDB" id="8954335at2759"/>
<dbReference type="AlphaFoldDB" id="A0A0C3JJK1"/>
<sequence>MSNFINVLTGMKMEDGANGYISCTADVIAYPCYHGGQRYIFVDTPGFNATYSSQKAVFEKIAKWLAATYQESRLQFNGVIYTRRITEARCRSERSSFQVCANIVGNHAADRVRLVTTMWDEFEDRSPAESMENKLKEEQWQLLINGGATCQRFLNTPGSAWDIVHSLGTERKASLLLQEELVDIRKPLKQTTAGMRLHKESPASLGGLLKRLFGI</sequence>